<reference evidence="2" key="1">
    <citation type="submission" date="2022-10" db="EMBL/GenBank/DDBJ databases">
        <title>The complete genomes of actinobacterial strains from the NBC collection.</title>
        <authorList>
            <person name="Joergensen T.S."/>
            <person name="Alvarez Arevalo M."/>
            <person name="Sterndorff E.B."/>
            <person name="Faurdal D."/>
            <person name="Vuksanovic O."/>
            <person name="Mourched A.-S."/>
            <person name="Charusanti P."/>
            <person name="Shaw S."/>
            <person name="Blin K."/>
            <person name="Weber T."/>
        </authorList>
    </citation>
    <scope>NUCLEOTIDE SEQUENCE</scope>
    <source>
        <strain evidence="2">NBC_00119</strain>
    </source>
</reference>
<evidence type="ECO:0000313" key="2">
    <source>
        <dbReference type="EMBL" id="WTS12175.1"/>
    </source>
</evidence>
<organism evidence="2">
    <name type="scientific">Streptomyces sp. NBC_00119</name>
    <dbReference type="NCBI Taxonomy" id="2975659"/>
    <lineage>
        <taxon>Bacteria</taxon>
        <taxon>Bacillati</taxon>
        <taxon>Actinomycetota</taxon>
        <taxon>Actinomycetes</taxon>
        <taxon>Kitasatosporales</taxon>
        <taxon>Streptomycetaceae</taxon>
        <taxon>Streptomyces</taxon>
    </lineage>
</organism>
<gene>
    <name evidence="2" type="ORF">OHU69_14695</name>
</gene>
<dbReference type="EMBL" id="CP108195">
    <property type="protein sequence ID" value="WTS12175.1"/>
    <property type="molecule type" value="Genomic_DNA"/>
</dbReference>
<evidence type="ECO:0000256" key="1">
    <source>
        <dbReference type="SAM" id="MobiDB-lite"/>
    </source>
</evidence>
<proteinExistence type="predicted"/>
<evidence type="ECO:0008006" key="3">
    <source>
        <dbReference type="Google" id="ProtNLM"/>
    </source>
</evidence>
<feature type="compositionally biased region" description="Low complexity" evidence="1">
    <location>
        <begin position="33"/>
        <end position="54"/>
    </location>
</feature>
<dbReference type="AlphaFoldDB" id="A0AAU1U2U3"/>
<sequence>MRSLPLPLALTVRVLPVVVLACAGWAWTSGPMADSSAQPAAAPQPSPKRAAQSAGSSTSRAYDKPPEPCSAVTANTVADLVPKADPAGKELAAADRSLRRGCSWSALKDYDYRWLDVSFEIKESAAAANTSFAVRGKGEAAPGLGDEARIAVALTTHDKQNTREAVVTVRAGNALVTVTYNGSNFESHGAPPTDGIYKGALKAAGDAVAALTGKKSS</sequence>
<name>A0AAU1U2U3_9ACTN</name>
<protein>
    <recommendedName>
        <fullName evidence="3">DUF3558 domain-containing protein</fullName>
    </recommendedName>
</protein>
<feature type="region of interest" description="Disordered" evidence="1">
    <location>
        <begin position="33"/>
        <end position="68"/>
    </location>
</feature>
<accession>A0AAU1U2U3</accession>